<sequence>MPGGVLQSLATHSAQFMARATPVCGSQVCQTAAASILNDMDLNVDPCSDFYEYTCGGWIKNHTIPASQSGVGNFVNLHYDNVDSLQKLLEGSYDDVLIGIRNDSGLLNDTQKEQDRTNFNKLKVYYGSCMNEAAIDALGPTPIYPYLSKIVTVLGSSSAISNTHFGFDHLNRLTDGIIESMTQGSNSLIKFSTGPDDRHPDKYALFLSQPDLTLSAKEYYNQSDVMDQYRNGLISLITNILGEPNGTDKNMRLEKMRENNLPVLRSAEIESMIDRFVKFETQLATITVDQNKLQDPLALYNPMSIAELNQKYPIVNWARIFHKFASNMTSLPDHVVVNEPKYMEQLSGWFLDSQTGNVSIQAIREFFTIKSILSNVNYLDKTTRNIYQTSIDKITSGMTEATPRSRDCTESTSDAFGQLLGRYFVLKTFGGEPQRKQVSAFIDSILSVWVSRLEKNAWLDDETRSRAIEKVKMIIHQQAYGIANPDVRSSTSLHDYYADIQVNNKSYFGNEMASIQSSIKRDWNKIGKMVNKDEWEMTPHEVNAYYTPNYNEVVIPAGILQLPLYNTGLPDYLNYGGIGSIIGHEITHAFDNQGRLYDGHGILDTWWTNATSAVFEDKSQCFIRQYGNFSIEGADHKQYFVDGKMTIGENLADNGGLSAAYQAAFSKNASEQTILPGLEKFSAQQLFFINYGRVWCSKTRPEKAVQLIRSDVHSPDKVRINGVVQNSAEFAEAFKCPERRPMNPLEKCQIW</sequence>
<evidence type="ECO:0000259" key="8">
    <source>
        <dbReference type="Pfam" id="PF01431"/>
    </source>
</evidence>
<dbReference type="CDD" id="cd08662">
    <property type="entry name" value="M13"/>
    <property type="match status" value="1"/>
</dbReference>
<evidence type="ECO:0000256" key="7">
    <source>
        <dbReference type="ARBA" id="ARBA00023049"/>
    </source>
</evidence>
<keyword evidence="11" id="KW-1185">Reference proteome</keyword>
<accession>A0A9P6Z4Z6</accession>
<evidence type="ECO:0000256" key="1">
    <source>
        <dbReference type="ARBA" id="ARBA00001947"/>
    </source>
</evidence>
<evidence type="ECO:0000256" key="2">
    <source>
        <dbReference type="ARBA" id="ARBA00007357"/>
    </source>
</evidence>
<comment type="caution">
    <text evidence="10">The sequence shown here is derived from an EMBL/GenBank/DDBJ whole genome shotgun (WGS) entry which is preliminary data.</text>
</comment>
<dbReference type="PRINTS" id="PR00786">
    <property type="entry name" value="NEPRILYSIN"/>
</dbReference>
<dbReference type="InterPro" id="IPR008753">
    <property type="entry name" value="Peptidase_M13_N"/>
</dbReference>
<evidence type="ECO:0008006" key="12">
    <source>
        <dbReference type="Google" id="ProtNLM"/>
    </source>
</evidence>
<evidence type="ECO:0000256" key="3">
    <source>
        <dbReference type="ARBA" id="ARBA00022670"/>
    </source>
</evidence>
<dbReference type="InterPro" id="IPR000718">
    <property type="entry name" value="Peptidase_M13"/>
</dbReference>
<keyword evidence="7" id="KW-0482">Metalloprotease</keyword>
<proteinExistence type="inferred from homology"/>
<evidence type="ECO:0000313" key="10">
    <source>
        <dbReference type="EMBL" id="KAG1570573.1"/>
    </source>
</evidence>
<dbReference type="GO" id="GO:0046872">
    <property type="term" value="F:metal ion binding"/>
    <property type="evidence" value="ECO:0007669"/>
    <property type="project" value="UniProtKB-KW"/>
</dbReference>
<dbReference type="Pfam" id="PF01431">
    <property type="entry name" value="Peptidase_M13"/>
    <property type="match status" value="1"/>
</dbReference>
<feature type="domain" description="Peptidase M13 N-terminal" evidence="9">
    <location>
        <begin position="46"/>
        <end position="480"/>
    </location>
</feature>
<comment type="similarity">
    <text evidence="2">Belongs to the peptidase M13 family.</text>
</comment>
<evidence type="ECO:0000313" key="11">
    <source>
        <dbReference type="Proteomes" id="UP000740926"/>
    </source>
</evidence>
<dbReference type="InterPro" id="IPR042089">
    <property type="entry name" value="Peptidase_M13_dom_2"/>
</dbReference>
<dbReference type="PANTHER" id="PTHR11733:SF167">
    <property type="entry name" value="FI17812P1-RELATED"/>
    <property type="match status" value="1"/>
</dbReference>
<dbReference type="Pfam" id="PF05649">
    <property type="entry name" value="Peptidase_M13_N"/>
    <property type="match status" value="1"/>
</dbReference>
<dbReference type="EMBL" id="JAANIU010000709">
    <property type="protein sequence ID" value="KAG1570573.1"/>
    <property type="molecule type" value="Genomic_DNA"/>
</dbReference>
<dbReference type="Gene3D" id="3.40.390.10">
    <property type="entry name" value="Collagenase (Catalytic Domain)"/>
    <property type="match status" value="1"/>
</dbReference>
<comment type="cofactor">
    <cofactor evidence="1">
        <name>Zn(2+)</name>
        <dbReference type="ChEBI" id="CHEBI:29105"/>
    </cofactor>
</comment>
<dbReference type="GO" id="GO:0016485">
    <property type="term" value="P:protein processing"/>
    <property type="evidence" value="ECO:0007669"/>
    <property type="project" value="TreeGrafter"/>
</dbReference>
<gene>
    <name evidence="10" type="ORF">G6F50_005369</name>
</gene>
<evidence type="ECO:0000259" key="9">
    <source>
        <dbReference type="Pfam" id="PF05649"/>
    </source>
</evidence>
<evidence type="ECO:0000256" key="5">
    <source>
        <dbReference type="ARBA" id="ARBA00022801"/>
    </source>
</evidence>
<dbReference type="InterPro" id="IPR018497">
    <property type="entry name" value="Peptidase_M13_C"/>
</dbReference>
<evidence type="ECO:0000256" key="6">
    <source>
        <dbReference type="ARBA" id="ARBA00022833"/>
    </source>
</evidence>
<keyword evidence="5" id="KW-0378">Hydrolase</keyword>
<dbReference type="AlphaFoldDB" id="A0A9P6Z4Z6"/>
<dbReference type="Proteomes" id="UP000740926">
    <property type="component" value="Unassembled WGS sequence"/>
</dbReference>
<protein>
    <recommendedName>
        <fullName evidence="12">Endothelin-converting enzyme 1</fullName>
    </recommendedName>
</protein>
<dbReference type="GO" id="GO:0004222">
    <property type="term" value="F:metalloendopeptidase activity"/>
    <property type="evidence" value="ECO:0007669"/>
    <property type="project" value="InterPro"/>
</dbReference>
<dbReference type="Gene3D" id="1.10.1380.10">
    <property type="entry name" value="Neutral endopeptidase , domain2"/>
    <property type="match status" value="1"/>
</dbReference>
<organism evidence="10 11">
    <name type="scientific">Rhizopus delemar</name>
    <dbReference type="NCBI Taxonomy" id="936053"/>
    <lineage>
        <taxon>Eukaryota</taxon>
        <taxon>Fungi</taxon>
        <taxon>Fungi incertae sedis</taxon>
        <taxon>Mucoromycota</taxon>
        <taxon>Mucoromycotina</taxon>
        <taxon>Mucoromycetes</taxon>
        <taxon>Mucorales</taxon>
        <taxon>Mucorineae</taxon>
        <taxon>Rhizopodaceae</taxon>
        <taxon>Rhizopus</taxon>
    </lineage>
</organism>
<dbReference type="OMA" id="DQRFFMN"/>
<keyword evidence="6" id="KW-0862">Zinc</keyword>
<dbReference type="PANTHER" id="PTHR11733">
    <property type="entry name" value="ZINC METALLOPROTEASE FAMILY M13 NEPRILYSIN-RELATED"/>
    <property type="match status" value="1"/>
</dbReference>
<keyword evidence="4" id="KW-0479">Metal-binding</keyword>
<dbReference type="GO" id="GO:0005886">
    <property type="term" value="C:plasma membrane"/>
    <property type="evidence" value="ECO:0007669"/>
    <property type="project" value="TreeGrafter"/>
</dbReference>
<dbReference type="PROSITE" id="PS51885">
    <property type="entry name" value="NEPRILYSIN"/>
    <property type="match status" value="1"/>
</dbReference>
<evidence type="ECO:0000256" key="4">
    <source>
        <dbReference type="ARBA" id="ARBA00022723"/>
    </source>
</evidence>
<keyword evidence="3" id="KW-0645">Protease</keyword>
<reference evidence="10 11" key="1">
    <citation type="journal article" date="2020" name="Microb. Genom.">
        <title>Genetic diversity of clinical and environmental Mucorales isolates obtained from an investigation of mucormycosis cases among solid organ transplant recipients.</title>
        <authorList>
            <person name="Nguyen M.H."/>
            <person name="Kaul D."/>
            <person name="Muto C."/>
            <person name="Cheng S.J."/>
            <person name="Richter R.A."/>
            <person name="Bruno V.M."/>
            <person name="Liu G."/>
            <person name="Beyhan S."/>
            <person name="Sundermann A.J."/>
            <person name="Mounaud S."/>
            <person name="Pasculle A.W."/>
            <person name="Nierman W.C."/>
            <person name="Driscoll E."/>
            <person name="Cumbie R."/>
            <person name="Clancy C.J."/>
            <person name="Dupont C.L."/>
        </authorList>
    </citation>
    <scope>NUCLEOTIDE SEQUENCE [LARGE SCALE GENOMIC DNA]</scope>
    <source>
        <strain evidence="10 11">GL24</strain>
    </source>
</reference>
<dbReference type="SUPFAM" id="SSF55486">
    <property type="entry name" value="Metalloproteases ('zincins'), catalytic domain"/>
    <property type="match status" value="1"/>
</dbReference>
<name>A0A9P6Z4Z6_9FUNG</name>
<dbReference type="InterPro" id="IPR024079">
    <property type="entry name" value="MetalloPept_cat_dom_sf"/>
</dbReference>
<feature type="domain" description="Peptidase M13 C-terminal" evidence="8">
    <location>
        <begin position="543"/>
        <end position="750"/>
    </location>
</feature>